<name>A0A0R2CHW9_9LACO</name>
<protein>
    <recommendedName>
        <fullName evidence="3">Bacteriocin immunity protein</fullName>
    </recommendedName>
</protein>
<organism evidence="1 2">
    <name type="scientific">Lacticaseibacillus thailandensis DSM 22698 = JCM 13996</name>
    <dbReference type="NCBI Taxonomy" id="1423810"/>
    <lineage>
        <taxon>Bacteria</taxon>
        <taxon>Bacillati</taxon>
        <taxon>Bacillota</taxon>
        <taxon>Bacilli</taxon>
        <taxon>Lactobacillales</taxon>
        <taxon>Lactobacillaceae</taxon>
        <taxon>Lacticaseibacillus</taxon>
    </lineage>
</organism>
<dbReference type="AlphaFoldDB" id="A0A0R2CHW9"/>
<gene>
    <name evidence="1" type="ORF">FD19_GL001425</name>
</gene>
<evidence type="ECO:0000313" key="2">
    <source>
        <dbReference type="Proteomes" id="UP000051789"/>
    </source>
</evidence>
<proteinExistence type="predicted"/>
<reference evidence="1 2" key="1">
    <citation type="journal article" date="2015" name="Genome Announc.">
        <title>Expanding the biotechnology potential of lactobacilli through comparative genomics of 213 strains and associated genera.</title>
        <authorList>
            <person name="Sun Z."/>
            <person name="Harris H.M."/>
            <person name="McCann A."/>
            <person name="Guo C."/>
            <person name="Argimon S."/>
            <person name="Zhang W."/>
            <person name="Yang X."/>
            <person name="Jeffery I.B."/>
            <person name="Cooney J.C."/>
            <person name="Kagawa T.F."/>
            <person name="Liu W."/>
            <person name="Song Y."/>
            <person name="Salvetti E."/>
            <person name="Wrobel A."/>
            <person name="Rasinkangas P."/>
            <person name="Parkhill J."/>
            <person name="Rea M.C."/>
            <person name="O'Sullivan O."/>
            <person name="Ritari J."/>
            <person name="Douillard F.P."/>
            <person name="Paul Ross R."/>
            <person name="Yang R."/>
            <person name="Briner A.E."/>
            <person name="Felis G.E."/>
            <person name="de Vos W.M."/>
            <person name="Barrangou R."/>
            <person name="Klaenhammer T.R."/>
            <person name="Caufield P.W."/>
            <person name="Cui Y."/>
            <person name="Zhang H."/>
            <person name="O'Toole P.W."/>
        </authorList>
    </citation>
    <scope>NUCLEOTIDE SEQUENCE [LARGE SCALE GENOMIC DNA]</scope>
    <source>
        <strain evidence="1 2">DSM 22698</strain>
    </source>
</reference>
<dbReference type="EMBL" id="AYZK01000003">
    <property type="protein sequence ID" value="KRM87267.1"/>
    <property type="molecule type" value="Genomic_DNA"/>
</dbReference>
<dbReference type="PATRIC" id="fig|1423810.4.peg.1464"/>
<sequence>MEVLHMTTAKQQAYPTSNELAAIIQKTLATPYVQSQQPLTFELNSALRQLQHHTPVERVAPHLVRTVLNYTVSGLTMPDELSALYDATYREPTLSEQYGRAAGLSALFSHIWFH</sequence>
<evidence type="ECO:0008006" key="3">
    <source>
        <dbReference type="Google" id="ProtNLM"/>
    </source>
</evidence>
<evidence type="ECO:0000313" key="1">
    <source>
        <dbReference type="EMBL" id="KRM87267.1"/>
    </source>
</evidence>
<dbReference type="STRING" id="1423810.FD19_GL001425"/>
<dbReference type="Proteomes" id="UP000051789">
    <property type="component" value="Unassembled WGS sequence"/>
</dbReference>
<comment type="caution">
    <text evidence="1">The sequence shown here is derived from an EMBL/GenBank/DDBJ whole genome shotgun (WGS) entry which is preliminary data.</text>
</comment>
<accession>A0A0R2CHW9</accession>
<keyword evidence="2" id="KW-1185">Reference proteome</keyword>